<name>A0A816GMM4_9BILA</name>
<feature type="region of interest" description="Disordered" evidence="1">
    <location>
        <begin position="1"/>
        <end position="22"/>
    </location>
</feature>
<proteinExistence type="predicted"/>
<evidence type="ECO:0000256" key="1">
    <source>
        <dbReference type="SAM" id="MobiDB-lite"/>
    </source>
</evidence>
<evidence type="ECO:0000313" key="2">
    <source>
        <dbReference type="EMBL" id="CAF1585459.1"/>
    </source>
</evidence>
<evidence type="ECO:0000313" key="3">
    <source>
        <dbReference type="EMBL" id="CAF1676008.1"/>
    </source>
</evidence>
<dbReference type="Proteomes" id="UP000663877">
    <property type="component" value="Unassembled WGS sequence"/>
</dbReference>
<dbReference type="EMBL" id="CAJNOI010007126">
    <property type="protein sequence ID" value="CAF1585459.1"/>
    <property type="molecule type" value="Genomic_DNA"/>
</dbReference>
<evidence type="ECO:0000313" key="4">
    <source>
        <dbReference type="Proteomes" id="UP000663832"/>
    </source>
</evidence>
<comment type="caution">
    <text evidence="3">The sequence shown here is derived from an EMBL/GenBank/DDBJ whole genome shotgun (WGS) entry which is preliminary data.</text>
</comment>
<accession>A0A816GMM4</accession>
<feature type="non-terminal residue" evidence="3">
    <location>
        <position position="1"/>
    </location>
</feature>
<organism evidence="3 4">
    <name type="scientific">Adineta steineri</name>
    <dbReference type="NCBI Taxonomy" id="433720"/>
    <lineage>
        <taxon>Eukaryota</taxon>
        <taxon>Metazoa</taxon>
        <taxon>Spiralia</taxon>
        <taxon>Gnathifera</taxon>
        <taxon>Rotifera</taxon>
        <taxon>Eurotatoria</taxon>
        <taxon>Bdelloidea</taxon>
        <taxon>Adinetida</taxon>
        <taxon>Adinetidae</taxon>
        <taxon>Adineta</taxon>
    </lineage>
</organism>
<dbReference type="Proteomes" id="UP000663832">
    <property type="component" value="Unassembled WGS sequence"/>
</dbReference>
<keyword evidence="4" id="KW-1185">Reference proteome</keyword>
<protein>
    <submittedName>
        <fullName evidence="3">Uncharacterized protein</fullName>
    </submittedName>
</protein>
<dbReference type="AlphaFoldDB" id="A0A816GMM4"/>
<gene>
    <name evidence="2" type="ORF">BJG266_LOCUS49119</name>
    <name evidence="3" type="ORF">QVE165_LOCUS66199</name>
</gene>
<dbReference type="EMBL" id="CAJNOM010007557">
    <property type="protein sequence ID" value="CAF1676008.1"/>
    <property type="molecule type" value="Genomic_DNA"/>
</dbReference>
<sequence>NFADTATFSSSSGKVERSSVQT</sequence>
<reference evidence="3" key="1">
    <citation type="submission" date="2021-02" db="EMBL/GenBank/DDBJ databases">
        <authorList>
            <person name="Nowell W R."/>
        </authorList>
    </citation>
    <scope>NUCLEOTIDE SEQUENCE</scope>
</reference>